<keyword evidence="1" id="KW-0472">Membrane</keyword>
<evidence type="ECO:0008006" key="4">
    <source>
        <dbReference type="Google" id="ProtNLM"/>
    </source>
</evidence>
<dbReference type="Proteomes" id="UP000253941">
    <property type="component" value="Unassembled WGS sequence"/>
</dbReference>
<reference evidence="2 3" key="1">
    <citation type="submission" date="2018-07" db="EMBL/GenBank/DDBJ databases">
        <title>Venubactetium sediminum gen. nov., sp. nov., isolated from a marine solar saltern.</title>
        <authorList>
            <person name="Wang S."/>
        </authorList>
    </citation>
    <scope>NUCLEOTIDE SEQUENCE [LARGE SCALE GENOMIC DNA]</scope>
    <source>
        <strain evidence="2 3">WD2A32</strain>
    </source>
</reference>
<evidence type="ECO:0000256" key="1">
    <source>
        <dbReference type="SAM" id="Phobius"/>
    </source>
</evidence>
<sequence>MEYLANRRKRGSTSDGNIVAMLSLKLLLLAFFILLSTMSSFEEKRSRAVLESVATTFQGHVAAIRSLDNPTAGLGQLENAPSLVDRLKSLFRQTLPVVEMEESPTGNALRLEVPAESVFVAGSARLAPGRGVLLDRLARILNGEDGPEAAYELQLLHSVRGSGTGVAGELAVRRGGVMARRLGDLGVAEDSLSIALWPRASEGARDGLIAFEILLDVPPRTAGELPAKAPEARP</sequence>
<evidence type="ECO:0000313" key="2">
    <source>
        <dbReference type="EMBL" id="RDD62580.1"/>
    </source>
</evidence>
<dbReference type="AlphaFoldDB" id="A0A369TBC9"/>
<proteinExistence type="predicted"/>
<gene>
    <name evidence="2" type="ORF">DRB17_08035</name>
</gene>
<keyword evidence="1" id="KW-0812">Transmembrane</keyword>
<keyword evidence="3" id="KW-1185">Reference proteome</keyword>
<organism evidence="2 3">
    <name type="scientific">Ferruginivarius sediminum</name>
    <dbReference type="NCBI Taxonomy" id="2661937"/>
    <lineage>
        <taxon>Bacteria</taxon>
        <taxon>Pseudomonadati</taxon>
        <taxon>Pseudomonadota</taxon>
        <taxon>Alphaproteobacteria</taxon>
        <taxon>Rhodospirillales</taxon>
        <taxon>Rhodospirillaceae</taxon>
        <taxon>Ferruginivarius</taxon>
    </lineage>
</organism>
<protein>
    <recommendedName>
        <fullName evidence="4">Motility protein B-like N-terminal domain-containing protein</fullName>
    </recommendedName>
</protein>
<keyword evidence="1" id="KW-1133">Transmembrane helix</keyword>
<evidence type="ECO:0000313" key="3">
    <source>
        <dbReference type="Proteomes" id="UP000253941"/>
    </source>
</evidence>
<accession>A0A369TBC9</accession>
<dbReference type="EMBL" id="QPMH01000005">
    <property type="protein sequence ID" value="RDD62580.1"/>
    <property type="molecule type" value="Genomic_DNA"/>
</dbReference>
<name>A0A369TBC9_9PROT</name>
<feature type="transmembrane region" description="Helical" evidence="1">
    <location>
        <begin position="18"/>
        <end position="37"/>
    </location>
</feature>
<comment type="caution">
    <text evidence="2">The sequence shown here is derived from an EMBL/GenBank/DDBJ whole genome shotgun (WGS) entry which is preliminary data.</text>
</comment>